<accession>A0A024G410</accession>
<dbReference type="InParanoid" id="A0A024G410"/>
<dbReference type="Proteomes" id="UP000053237">
    <property type="component" value="Unassembled WGS sequence"/>
</dbReference>
<proteinExistence type="predicted"/>
<reference evidence="1 2" key="1">
    <citation type="submission" date="2012-05" db="EMBL/GenBank/DDBJ databases">
        <title>Recombination and specialization in a pathogen metapopulation.</title>
        <authorList>
            <person name="Gardiner A."/>
            <person name="Kemen E."/>
            <person name="Schultz-Larsen T."/>
            <person name="MacLean D."/>
            <person name="Van Oosterhout C."/>
            <person name="Jones J.D.G."/>
        </authorList>
    </citation>
    <scope>NUCLEOTIDE SEQUENCE [LARGE SCALE GENOMIC DNA]</scope>
    <source>
        <strain evidence="1 2">Ac Nc2</strain>
    </source>
</reference>
<name>A0A024G410_9STRA</name>
<evidence type="ECO:0000313" key="2">
    <source>
        <dbReference type="Proteomes" id="UP000053237"/>
    </source>
</evidence>
<organism evidence="1 2">
    <name type="scientific">Albugo candida</name>
    <dbReference type="NCBI Taxonomy" id="65357"/>
    <lineage>
        <taxon>Eukaryota</taxon>
        <taxon>Sar</taxon>
        <taxon>Stramenopiles</taxon>
        <taxon>Oomycota</taxon>
        <taxon>Peronosporomycetes</taxon>
        <taxon>Albuginales</taxon>
        <taxon>Albuginaceae</taxon>
        <taxon>Albugo</taxon>
    </lineage>
</organism>
<comment type="caution">
    <text evidence="1">The sequence shown here is derived from an EMBL/GenBank/DDBJ whole genome shotgun (WGS) entry which is preliminary data.</text>
</comment>
<dbReference type="EMBL" id="CAIX01000019">
    <property type="protein sequence ID" value="CCI41490.1"/>
    <property type="molecule type" value="Genomic_DNA"/>
</dbReference>
<evidence type="ECO:0000313" key="1">
    <source>
        <dbReference type="EMBL" id="CCI41490.1"/>
    </source>
</evidence>
<keyword evidence="2" id="KW-1185">Reference proteome</keyword>
<sequence length="109" mass="12800">MTTIRSRLKSCIKSGRSKPEWIRRLHDGASTALEAAIAFALHLQMIYFLCDCSAITQKQLFRDPNAFDFSNEWHTKPALKKLDCSKFSPERARYRFQYFIVWTHQALSR</sequence>
<protein>
    <submittedName>
        <fullName evidence="1">Uncharacterized protein</fullName>
    </submittedName>
</protein>
<dbReference type="AlphaFoldDB" id="A0A024G410"/>
<gene>
    <name evidence="1" type="ORF">BN9_022740</name>
</gene>